<organism evidence="2 3">
    <name type="scientific">Haloquadratum walsbyi J07HQW2</name>
    <dbReference type="NCBI Taxonomy" id="1238425"/>
    <lineage>
        <taxon>Archaea</taxon>
        <taxon>Methanobacteriati</taxon>
        <taxon>Methanobacteriota</taxon>
        <taxon>Stenosarchaea group</taxon>
        <taxon>Halobacteria</taxon>
        <taxon>Halobacteriales</taxon>
        <taxon>Haloferacaceae</taxon>
        <taxon>Haloquadratum</taxon>
    </lineage>
</organism>
<sequence length="318" mass="33371">MLGGEGTEDSAHTETPIPEDGDTAQKNPDQSIPTESASSTESSDTEYSVSAASQSQNSDPNSEISAGVEDTANADSTSDSRAQDGSNADTETETERQRSDPADNSTPPNPDDVLAAAMGDGGNIVNAVDTSPVNTDPDNSDNAQDDPVTDGDTAEPTPTQPQSTPQNPIKSDSDVETPSDTLNSASTTQTDSNSQSMPEPETVSHSHHTDSTNTPSSELGSTDINHNSDEISGMRTDESYNISEGETATEPGAELESDITPDTTSDDPDRVILRITADVGRILGVDQREYDLAAEDIIMLPETNAEPLLSQDAAERLD</sequence>
<dbReference type="STRING" id="1238425.J07HQW2_01367"/>
<dbReference type="eggNOG" id="arCOG00551">
    <property type="taxonomic scope" value="Archaea"/>
</dbReference>
<feature type="compositionally biased region" description="Polar residues" evidence="1">
    <location>
        <begin position="73"/>
        <end position="89"/>
    </location>
</feature>
<feature type="compositionally biased region" description="Polar residues" evidence="1">
    <location>
        <begin position="211"/>
        <end position="225"/>
    </location>
</feature>
<name>U1NDA5_9EURY</name>
<accession>U1NDA5</accession>
<feature type="compositionally biased region" description="Low complexity" evidence="1">
    <location>
        <begin position="31"/>
        <end position="50"/>
    </location>
</feature>
<proteinExistence type="predicted"/>
<evidence type="ECO:0000313" key="3">
    <source>
        <dbReference type="Proteomes" id="UP000030710"/>
    </source>
</evidence>
<gene>
    <name evidence="2" type="ORF">J07HQW2_01367</name>
</gene>
<feature type="compositionally biased region" description="Polar residues" evidence="1">
    <location>
        <begin position="128"/>
        <end position="142"/>
    </location>
</feature>
<reference evidence="2 3" key="1">
    <citation type="journal article" date="2013" name="PLoS ONE">
        <title>Assembly-driven community genomics of a hypersaline microbial ecosystem.</title>
        <authorList>
            <person name="Podell S."/>
            <person name="Ugalde J.A."/>
            <person name="Narasingarao P."/>
            <person name="Banfield J.F."/>
            <person name="Heidelberg K.B."/>
            <person name="Allen E.E."/>
        </authorList>
    </citation>
    <scope>NUCLEOTIDE SEQUENCE [LARGE SCALE GENOMIC DNA]</scope>
    <source>
        <strain evidence="3">J07HQW2</strain>
    </source>
</reference>
<dbReference type="Gene3D" id="3.40.5.50">
    <property type="match status" value="1"/>
</dbReference>
<dbReference type="HOGENOM" id="CLU_873218_0_0_2"/>
<feature type="compositionally biased region" description="Acidic residues" evidence="1">
    <location>
        <begin position="143"/>
        <end position="153"/>
    </location>
</feature>
<dbReference type="Proteomes" id="UP000030710">
    <property type="component" value="Unassembled WGS sequence"/>
</dbReference>
<dbReference type="RefSeq" id="WP_021054416.1">
    <property type="nucleotide sequence ID" value="NZ_KE356561.1"/>
</dbReference>
<dbReference type="EMBL" id="KE356561">
    <property type="protein sequence ID" value="ERG94925.1"/>
    <property type="molecule type" value="Genomic_DNA"/>
</dbReference>
<feature type="compositionally biased region" description="Polar residues" evidence="1">
    <location>
        <begin position="176"/>
        <end position="197"/>
    </location>
</feature>
<evidence type="ECO:0000256" key="1">
    <source>
        <dbReference type="SAM" id="MobiDB-lite"/>
    </source>
</evidence>
<feature type="compositionally biased region" description="Polar residues" evidence="1">
    <location>
        <begin position="51"/>
        <end position="64"/>
    </location>
</feature>
<dbReference type="AlphaFoldDB" id="U1NDA5"/>
<feature type="region of interest" description="Disordered" evidence="1">
    <location>
        <begin position="1"/>
        <end position="268"/>
    </location>
</feature>
<protein>
    <submittedName>
        <fullName evidence="2">Uncharacterized protein</fullName>
    </submittedName>
</protein>
<feature type="compositionally biased region" description="Low complexity" evidence="1">
    <location>
        <begin position="156"/>
        <end position="168"/>
    </location>
</feature>
<evidence type="ECO:0000313" key="2">
    <source>
        <dbReference type="EMBL" id="ERG94925.1"/>
    </source>
</evidence>